<name>A0A9J7BLJ5_9BACT</name>
<accession>A0A9J7BLJ5</accession>
<dbReference type="AlphaFoldDB" id="A0A9J7BLJ5"/>
<evidence type="ECO:0000313" key="2">
    <source>
        <dbReference type="Proteomes" id="UP001059380"/>
    </source>
</evidence>
<keyword evidence="2" id="KW-1185">Reference proteome</keyword>
<organism evidence="1 2">
    <name type="scientific">Occallatibacter riparius</name>
    <dbReference type="NCBI Taxonomy" id="1002689"/>
    <lineage>
        <taxon>Bacteria</taxon>
        <taxon>Pseudomonadati</taxon>
        <taxon>Acidobacteriota</taxon>
        <taxon>Terriglobia</taxon>
        <taxon>Terriglobales</taxon>
        <taxon>Acidobacteriaceae</taxon>
        <taxon>Occallatibacter</taxon>
    </lineage>
</organism>
<proteinExistence type="predicted"/>
<reference evidence="1" key="1">
    <citation type="submission" date="2021-04" db="EMBL/GenBank/DDBJ databases">
        <title>Phylogenetic analysis of Acidobacteriaceae.</title>
        <authorList>
            <person name="Qiu L."/>
            <person name="Zhang Q."/>
        </authorList>
    </citation>
    <scope>NUCLEOTIDE SEQUENCE</scope>
    <source>
        <strain evidence="1">DSM 25168</strain>
    </source>
</reference>
<evidence type="ECO:0000313" key="1">
    <source>
        <dbReference type="EMBL" id="UWZ83337.1"/>
    </source>
</evidence>
<dbReference type="EMBL" id="CP093313">
    <property type="protein sequence ID" value="UWZ83337.1"/>
    <property type="molecule type" value="Genomic_DNA"/>
</dbReference>
<dbReference type="Proteomes" id="UP001059380">
    <property type="component" value="Chromosome"/>
</dbReference>
<sequence length="203" mass="21865">MGREAQCDCNWSGVTARVKALIEPPDLILRGGLHRRLPLAALANVRVEGELLCFEFKKENISLALGKTLAPKWVAAIAAPPVTVAKKLGITPDIDVRMIGNLDDRDLEDALQAARAVKVNRSGDLIIARVNTRQGISAALKSAAAELAGGTPIWFVYPKGPDHPIDEFDVRSMGLDAGLVDTKVASVSARLTALRFVKRKNPQ</sequence>
<dbReference type="RefSeq" id="WP_260792671.1">
    <property type="nucleotide sequence ID" value="NZ_CP093313.1"/>
</dbReference>
<gene>
    <name evidence="1" type="ORF">MOP44_22555</name>
</gene>
<dbReference type="KEGG" id="orp:MOP44_22555"/>
<protein>
    <submittedName>
        <fullName evidence="1">DUF3052 domain-containing protein</fullName>
    </submittedName>
</protein>